<protein>
    <submittedName>
        <fullName evidence="7">DNA-binding response regulator</fullName>
    </submittedName>
</protein>
<dbReference type="PROSITE" id="PS01124">
    <property type="entry name" value="HTH_ARAC_FAMILY_2"/>
    <property type="match status" value="1"/>
</dbReference>
<dbReference type="PRINTS" id="PR00032">
    <property type="entry name" value="HTHARAC"/>
</dbReference>
<dbReference type="GeneID" id="96737874"/>
<feature type="domain" description="Response regulatory" evidence="6">
    <location>
        <begin position="2"/>
        <end position="118"/>
    </location>
</feature>
<dbReference type="RefSeq" id="WP_088017413.1">
    <property type="nucleotide sequence ID" value="NZ_CP020880.1"/>
</dbReference>
<dbReference type="Pfam" id="PF00072">
    <property type="entry name" value="Response_reg"/>
    <property type="match status" value="1"/>
</dbReference>
<name>A0ABN4ZBD6_9BACI</name>
<dbReference type="SMART" id="SM00342">
    <property type="entry name" value="HTH_ARAC"/>
    <property type="match status" value="1"/>
</dbReference>
<dbReference type="EMBL" id="CP020880">
    <property type="protein sequence ID" value="ART75505.1"/>
    <property type="molecule type" value="Genomic_DNA"/>
</dbReference>
<accession>A0ABN4ZBD6</accession>
<dbReference type="Proteomes" id="UP000195573">
    <property type="component" value="Chromosome"/>
</dbReference>
<keyword evidence="2 7" id="KW-0238">DNA-binding</keyword>
<dbReference type="PROSITE" id="PS50110">
    <property type="entry name" value="RESPONSE_REGULATORY"/>
    <property type="match status" value="1"/>
</dbReference>
<evidence type="ECO:0000256" key="3">
    <source>
        <dbReference type="ARBA" id="ARBA00023163"/>
    </source>
</evidence>
<evidence type="ECO:0000259" key="6">
    <source>
        <dbReference type="PROSITE" id="PS50110"/>
    </source>
</evidence>
<dbReference type="InterPro" id="IPR018060">
    <property type="entry name" value="HTH_AraC"/>
</dbReference>
<keyword evidence="3" id="KW-0804">Transcription</keyword>
<dbReference type="SUPFAM" id="SSF46689">
    <property type="entry name" value="Homeodomain-like"/>
    <property type="match status" value="2"/>
</dbReference>
<evidence type="ECO:0000256" key="4">
    <source>
        <dbReference type="PROSITE-ProRule" id="PRU00169"/>
    </source>
</evidence>
<dbReference type="PANTHER" id="PTHR43280:SF10">
    <property type="entry name" value="REGULATORY PROTEIN POCR"/>
    <property type="match status" value="1"/>
</dbReference>
<gene>
    <name evidence="7" type="ORF">B4U37_05455</name>
</gene>
<dbReference type="Gene3D" id="3.40.50.2300">
    <property type="match status" value="1"/>
</dbReference>
<organism evidence="7 8">
    <name type="scientific">Sutcliffiella horikoshii</name>
    <dbReference type="NCBI Taxonomy" id="79883"/>
    <lineage>
        <taxon>Bacteria</taxon>
        <taxon>Bacillati</taxon>
        <taxon>Bacillota</taxon>
        <taxon>Bacilli</taxon>
        <taxon>Bacillales</taxon>
        <taxon>Bacillaceae</taxon>
        <taxon>Sutcliffiella</taxon>
    </lineage>
</organism>
<keyword evidence="4" id="KW-0597">Phosphoprotein</keyword>
<keyword evidence="8" id="KW-1185">Reference proteome</keyword>
<keyword evidence="1" id="KW-0805">Transcription regulation</keyword>
<dbReference type="PROSITE" id="PS00041">
    <property type="entry name" value="HTH_ARAC_FAMILY_1"/>
    <property type="match status" value="1"/>
</dbReference>
<evidence type="ECO:0000313" key="7">
    <source>
        <dbReference type="EMBL" id="ART75505.1"/>
    </source>
</evidence>
<evidence type="ECO:0000256" key="1">
    <source>
        <dbReference type="ARBA" id="ARBA00023015"/>
    </source>
</evidence>
<reference evidence="7 8" key="1">
    <citation type="submission" date="2017-04" db="EMBL/GenBank/DDBJ databases">
        <title>Complete Genome Sequence of the Bacillus horikoshii 20a strain from Cuatro Cienegas, Coahuila, Mexico.</title>
        <authorList>
            <person name="Zarza E."/>
            <person name="Alcaraz L.D."/>
            <person name="Aguilar-Salinas B."/>
            <person name="Islas A."/>
            <person name="Olmedo-Alvarez G."/>
        </authorList>
    </citation>
    <scope>NUCLEOTIDE SEQUENCE [LARGE SCALE GENOMIC DNA]</scope>
    <source>
        <strain evidence="7 8">20a</strain>
    </source>
</reference>
<dbReference type="SUPFAM" id="SSF52172">
    <property type="entry name" value="CheY-like"/>
    <property type="match status" value="1"/>
</dbReference>
<evidence type="ECO:0000259" key="5">
    <source>
        <dbReference type="PROSITE" id="PS01124"/>
    </source>
</evidence>
<dbReference type="InterPro" id="IPR020449">
    <property type="entry name" value="Tscrpt_reg_AraC-type_HTH"/>
</dbReference>
<evidence type="ECO:0000313" key="8">
    <source>
        <dbReference type="Proteomes" id="UP000195573"/>
    </source>
</evidence>
<dbReference type="InterPro" id="IPR011006">
    <property type="entry name" value="CheY-like_superfamily"/>
</dbReference>
<dbReference type="Pfam" id="PF12833">
    <property type="entry name" value="HTH_18"/>
    <property type="match status" value="1"/>
</dbReference>
<dbReference type="Gene3D" id="1.10.10.60">
    <property type="entry name" value="Homeodomain-like"/>
    <property type="match status" value="2"/>
</dbReference>
<dbReference type="SMART" id="SM00448">
    <property type="entry name" value="REC"/>
    <property type="match status" value="1"/>
</dbReference>
<dbReference type="CDD" id="cd17536">
    <property type="entry name" value="REC_YesN-like"/>
    <property type="match status" value="1"/>
</dbReference>
<sequence length="230" mass="26775">MNIILVDDEPLEIEQLTFLIQKHYPKWNVYHAFDAAQALNICEKQHIDLSFLDIHLPGKDGLELGKLLKTKHTHMEFIIVTAFQTFEYAQTSIKLGVADYLTKPVIEEELVEVLNKFKHRGNYSPSIQQALSIIHQEFKDKVTLPYLSSKIHMSPIYFSRKFMEEVGIGFSEYLNKYRIETAAGLMAKNPNFHISTIAEECGFNSQHYFSQQFKKYYGKTPREYKVEVTN</sequence>
<feature type="modified residue" description="4-aspartylphosphate" evidence="4">
    <location>
        <position position="53"/>
    </location>
</feature>
<feature type="domain" description="HTH araC/xylS-type" evidence="5">
    <location>
        <begin position="128"/>
        <end position="227"/>
    </location>
</feature>
<dbReference type="GO" id="GO:0003677">
    <property type="term" value="F:DNA binding"/>
    <property type="evidence" value="ECO:0007669"/>
    <property type="project" value="UniProtKB-KW"/>
</dbReference>
<dbReference type="InterPro" id="IPR009057">
    <property type="entry name" value="Homeodomain-like_sf"/>
</dbReference>
<evidence type="ECO:0000256" key="2">
    <source>
        <dbReference type="ARBA" id="ARBA00023125"/>
    </source>
</evidence>
<dbReference type="PANTHER" id="PTHR43280">
    <property type="entry name" value="ARAC-FAMILY TRANSCRIPTIONAL REGULATOR"/>
    <property type="match status" value="1"/>
</dbReference>
<dbReference type="InterPro" id="IPR001789">
    <property type="entry name" value="Sig_transdc_resp-reg_receiver"/>
</dbReference>
<proteinExistence type="predicted"/>
<dbReference type="InterPro" id="IPR018062">
    <property type="entry name" value="HTH_AraC-typ_CS"/>
</dbReference>